<keyword evidence="6 8" id="KW-0378">Hydrolase</keyword>
<feature type="active site" evidence="7">
    <location>
        <position position="171"/>
    </location>
</feature>
<dbReference type="PANTHER" id="PTHR43390:SF1">
    <property type="entry name" value="CHLOROPLAST PROCESSING PEPTIDASE"/>
    <property type="match status" value="1"/>
</dbReference>
<evidence type="ECO:0000256" key="1">
    <source>
        <dbReference type="ARBA" id="ARBA00000677"/>
    </source>
</evidence>
<dbReference type="EMBL" id="QQBC01000001">
    <property type="protein sequence ID" value="RDI69481.1"/>
    <property type="molecule type" value="Genomic_DNA"/>
</dbReference>
<sequence>MEYPQAVARPPRVRWASLFGVAEESESVTVPEPGDERAGDPSPRRRRIRGDKSKKKNRPFWQELPILIVIAAVIAALVVNFIGRPYVIPSESMEPTLHGCTGCTGDRIYVEKLSYDFGDPKPGDVVVFVGPTDSWNRTYHSNRSSNTVVRGIQNFFSFFGLVPPDENDLVKRVIATGGQTVQCCDAQGRVLVDGKPIDEPYARYLYPYVPGLPYASSAAQGREFPLVRVPAGHLWVMGDNRNRSADSRAHMDDQYQGTVPVDDVRGKAVFKIWPPSRIGPVRAQNPQ</sequence>
<dbReference type="InterPro" id="IPR019758">
    <property type="entry name" value="Pept_S26A_signal_pept_1_CS"/>
</dbReference>
<dbReference type="GO" id="GO:0006465">
    <property type="term" value="P:signal peptide processing"/>
    <property type="evidence" value="ECO:0007669"/>
    <property type="project" value="InterPro"/>
</dbReference>
<dbReference type="GO" id="GO:0009003">
    <property type="term" value="F:signal peptidase activity"/>
    <property type="evidence" value="ECO:0007669"/>
    <property type="project" value="UniProtKB-EC"/>
</dbReference>
<feature type="transmembrane region" description="Helical" evidence="8">
    <location>
        <begin position="64"/>
        <end position="83"/>
    </location>
</feature>
<name>A0A370IH51_9NOCA</name>
<keyword evidence="8" id="KW-1133">Transmembrane helix</keyword>
<evidence type="ECO:0000259" key="10">
    <source>
        <dbReference type="Pfam" id="PF10502"/>
    </source>
</evidence>
<evidence type="ECO:0000256" key="9">
    <source>
        <dbReference type="SAM" id="MobiDB-lite"/>
    </source>
</evidence>
<evidence type="ECO:0000256" key="8">
    <source>
        <dbReference type="RuleBase" id="RU362042"/>
    </source>
</evidence>
<comment type="similarity">
    <text evidence="3 8">Belongs to the peptidase S26 family.</text>
</comment>
<evidence type="ECO:0000313" key="11">
    <source>
        <dbReference type="EMBL" id="RDI69481.1"/>
    </source>
</evidence>
<keyword evidence="8" id="KW-0812">Transmembrane</keyword>
<dbReference type="InterPro" id="IPR036286">
    <property type="entry name" value="LexA/Signal_pep-like_sf"/>
</dbReference>
<dbReference type="PANTHER" id="PTHR43390">
    <property type="entry name" value="SIGNAL PEPTIDASE I"/>
    <property type="match status" value="1"/>
</dbReference>
<evidence type="ECO:0000256" key="2">
    <source>
        <dbReference type="ARBA" id="ARBA00004401"/>
    </source>
</evidence>
<dbReference type="STRING" id="1210086.GCA_001613105_03145"/>
<evidence type="ECO:0000313" key="12">
    <source>
        <dbReference type="Proteomes" id="UP000254869"/>
    </source>
</evidence>
<dbReference type="InterPro" id="IPR000223">
    <property type="entry name" value="Pept_S26A_signal_pept_1"/>
</dbReference>
<dbReference type="PROSITE" id="PS00501">
    <property type="entry name" value="SPASE_I_1"/>
    <property type="match status" value="1"/>
</dbReference>
<dbReference type="GO" id="GO:0005886">
    <property type="term" value="C:plasma membrane"/>
    <property type="evidence" value="ECO:0007669"/>
    <property type="project" value="UniProtKB-SubCell"/>
</dbReference>
<dbReference type="InterPro" id="IPR019756">
    <property type="entry name" value="Pept_S26A_signal_pept_1_Ser-AS"/>
</dbReference>
<accession>A0A370IH51</accession>
<feature type="active site" evidence="7">
    <location>
        <position position="92"/>
    </location>
</feature>
<keyword evidence="5 8" id="KW-0645">Protease</keyword>
<reference evidence="11 12" key="1">
    <citation type="submission" date="2018-07" db="EMBL/GenBank/DDBJ databases">
        <title>Genomic Encyclopedia of Type Strains, Phase IV (KMG-IV): sequencing the most valuable type-strain genomes for metagenomic binning, comparative biology and taxonomic classification.</title>
        <authorList>
            <person name="Goeker M."/>
        </authorList>
    </citation>
    <scope>NUCLEOTIDE SEQUENCE [LARGE SCALE GENOMIC DNA]</scope>
    <source>
        <strain evidence="11 12">DSM 44290</strain>
    </source>
</reference>
<evidence type="ECO:0000256" key="6">
    <source>
        <dbReference type="ARBA" id="ARBA00022801"/>
    </source>
</evidence>
<feature type="domain" description="Peptidase S26" evidence="10">
    <location>
        <begin position="63"/>
        <end position="273"/>
    </location>
</feature>
<dbReference type="InterPro" id="IPR019533">
    <property type="entry name" value="Peptidase_S26"/>
</dbReference>
<keyword evidence="8" id="KW-0472">Membrane</keyword>
<feature type="compositionally biased region" description="Basic and acidic residues" evidence="9">
    <location>
        <begin position="34"/>
        <end position="43"/>
    </location>
</feature>
<dbReference type="PROSITE" id="PS00761">
    <property type="entry name" value="SPASE_I_3"/>
    <property type="match status" value="1"/>
</dbReference>
<protein>
    <recommendedName>
        <fullName evidence="4 8">Signal peptidase I</fullName>
        <ecNumber evidence="4 8">3.4.21.89</ecNumber>
    </recommendedName>
</protein>
<dbReference type="NCBIfam" id="TIGR02227">
    <property type="entry name" value="sigpep_I_bact"/>
    <property type="match status" value="1"/>
</dbReference>
<feature type="region of interest" description="Disordered" evidence="9">
    <location>
        <begin position="24"/>
        <end position="54"/>
    </location>
</feature>
<comment type="caution">
    <text evidence="11">The sequence shown here is derived from an EMBL/GenBank/DDBJ whole genome shotgun (WGS) entry which is preliminary data.</text>
</comment>
<dbReference type="AlphaFoldDB" id="A0A370IH51"/>
<dbReference type="GO" id="GO:0004252">
    <property type="term" value="F:serine-type endopeptidase activity"/>
    <property type="evidence" value="ECO:0007669"/>
    <property type="project" value="InterPro"/>
</dbReference>
<dbReference type="EC" id="3.4.21.89" evidence="4 8"/>
<comment type="catalytic activity">
    <reaction evidence="1 8">
        <text>Cleavage of hydrophobic, N-terminal signal or leader sequences from secreted and periplasmic proteins.</text>
        <dbReference type="EC" id="3.4.21.89"/>
    </reaction>
</comment>
<comment type="subcellular location">
    <subcellularLocation>
        <location evidence="2">Cell membrane</location>
        <topology evidence="2">Single-pass type II membrane protein</topology>
    </subcellularLocation>
    <subcellularLocation>
        <location evidence="8">Membrane</location>
        <topology evidence="8">Single-pass type II membrane protein</topology>
    </subcellularLocation>
</comment>
<dbReference type="Gene3D" id="2.10.109.10">
    <property type="entry name" value="Umud Fragment, subunit A"/>
    <property type="match status" value="1"/>
</dbReference>
<dbReference type="PRINTS" id="PR00727">
    <property type="entry name" value="LEADERPTASE"/>
</dbReference>
<dbReference type="CDD" id="cd06530">
    <property type="entry name" value="S26_SPase_I"/>
    <property type="match status" value="1"/>
</dbReference>
<dbReference type="Proteomes" id="UP000254869">
    <property type="component" value="Unassembled WGS sequence"/>
</dbReference>
<evidence type="ECO:0000256" key="4">
    <source>
        <dbReference type="ARBA" id="ARBA00013208"/>
    </source>
</evidence>
<dbReference type="Pfam" id="PF10502">
    <property type="entry name" value="Peptidase_S26"/>
    <property type="match status" value="1"/>
</dbReference>
<dbReference type="SUPFAM" id="SSF51306">
    <property type="entry name" value="LexA/Signal peptidase"/>
    <property type="match status" value="1"/>
</dbReference>
<feature type="compositionally biased region" description="Basic residues" evidence="9">
    <location>
        <begin position="44"/>
        <end position="54"/>
    </location>
</feature>
<organism evidence="11 12">
    <name type="scientific">Nocardia pseudobrasiliensis</name>
    <dbReference type="NCBI Taxonomy" id="45979"/>
    <lineage>
        <taxon>Bacteria</taxon>
        <taxon>Bacillati</taxon>
        <taxon>Actinomycetota</taxon>
        <taxon>Actinomycetes</taxon>
        <taxon>Mycobacteriales</taxon>
        <taxon>Nocardiaceae</taxon>
        <taxon>Nocardia</taxon>
    </lineage>
</organism>
<evidence type="ECO:0000256" key="5">
    <source>
        <dbReference type="ARBA" id="ARBA00022670"/>
    </source>
</evidence>
<gene>
    <name evidence="11" type="ORF">DFR76_1011022</name>
</gene>
<proteinExistence type="inferred from homology"/>
<evidence type="ECO:0000256" key="3">
    <source>
        <dbReference type="ARBA" id="ARBA00009370"/>
    </source>
</evidence>
<evidence type="ECO:0000256" key="7">
    <source>
        <dbReference type="PIRSR" id="PIRSR600223-1"/>
    </source>
</evidence>
<keyword evidence="12" id="KW-1185">Reference proteome</keyword>